<name>A0A0G1GE29_9BACT</name>
<dbReference type="AlphaFoldDB" id="A0A0G1GE29"/>
<organism evidence="3 4">
    <name type="scientific">Candidatus Woesebacteria bacterium GW2011_GWB1_44_11b</name>
    <dbReference type="NCBI Taxonomy" id="1618580"/>
    <lineage>
        <taxon>Bacteria</taxon>
        <taxon>Candidatus Woeseibacteriota</taxon>
    </lineage>
</organism>
<dbReference type="GO" id="GO:0005886">
    <property type="term" value="C:plasma membrane"/>
    <property type="evidence" value="ECO:0007669"/>
    <property type="project" value="InterPro"/>
</dbReference>
<evidence type="ECO:0000313" key="4">
    <source>
        <dbReference type="Proteomes" id="UP000034192"/>
    </source>
</evidence>
<gene>
    <name evidence="3" type="ORF">UW21_C0018G0006</name>
</gene>
<keyword evidence="1" id="KW-0812">Transmembrane</keyword>
<dbReference type="EMBL" id="LCHL01000018">
    <property type="protein sequence ID" value="KKT32790.1"/>
    <property type="molecule type" value="Genomic_DNA"/>
</dbReference>
<protein>
    <recommendedName>
        <fullName evidence="2">Anti-sigma K factor RskA C-terminal domain-containing protein</fullName>
    </recommendedName>
</protein>
<dbReference type="Proteomes" id="UP000034192">
    <property type="component" value="Unassembled WGS sequence"/>
</dbReference>
<comment type="caution">
    <text evidence="3">The sequence shown here is derived from an EMBL/GenBank/DDBJ whole genome shotgun (WGS) entry which is preliminary data.</text>
</comment>
<feature type="domain" description="Anti-sigma K factor RskA C-terminal" evidence="2">
    <location>
        <begin position="27"/>
        <end position="153"/>
    </location>
</feature>
<dbReference type="InterPro" id="IPR018764">
    <property type="entry name" value="RskA_C"/>
</dbReference>
<proteinExistence type="predicted"/>
<sequence length="164" mass="18266">MQMNRRDILIGLVILAILAGIIYFVRRPQTPTLETVSTTPSPELEEQLESNFNFTIPDNVEKAQLKDVTGGTAEGIATRSFENGEFIHTVLVDLPDPVAGTFYEGWLVKADDTFFSTGALRIAKGGYLLEFDSSTDYSDYNKVVITLEKKNDKTPEKHILEGSF</sequence>
<reference evidence="3 4" key="1">
    <citation type="journal article" date="2015" name="Nature">
        <title>rRNA introns, odd ribosomes, and small enigmatic genomes across a large radiation of phyla.</title>
        <authorList>
            <person name="Brown C.T."/>
            <person name="Hug L.A."/>
            <person name="Thomas B.C."/>
            <person name="Sharon I."/>
            <person name="Castelle C.J."/>
            <person name="Singh A."/>
            <person name="Wilkins M.J."/>
            <person name="Williams K.H."/>
            <person name="Banfield J.F."/>
        </authorList>
    </citation>
    <scope>NUCLEOTIDE SEQUENCE [LARGE SCALE GENOMIC DNA]</scope>
</reference>
<evidence type="ECO:0000259" key="2">
    <source>
        <dbReference type="Pfam" id="PF10099"/>
    </source>
</evidence>
<evidence type="ECO:0000256" key="1">
    <source>
        <dbReference type="SAM" id="Phobius"/>
    </source>
</evidence>
<keyword evidence="1" id="KW-1133">Transmembrane helix</keyword>
<dbReference type="Pfam" id="PF10099">
    <property type="entry name" value="RskA_C"/>
    <property type="match status" value="1"/>
</dbReference>
<accession>A0A0G1GE29</accession>
<evidence type="ECO:0000313" key="3">
    <source>
        <dbReference type="EMBL" id="KKT32790.1"/>
    </source>
</evidence>
<keyword evidence="1" id="KW-0472">Membrane</keyword>
<feature type="transmembrane region" description="Helical" evidence="1">
    <location>
        <begin position="7"/>
        <end position="25"/>
    </location>
</feature>